<proteinExistence type="predicted"/>
<dbReference type="RefSeq" id="WP_209988549.1">
    <property type="nucleotide sequence ID" value="NZ_JAGINO010000025.1"/>
</dbReference>
<evidence type="ECO:0008006" key="3">
    <source>
        <dbReference type="Google" id="ProtNLM"/>
    </source>
</evidence>
<keyword evidence="2" id="KW-1185">Reference proteome</keyword>
<organism evidence="1 2">
    <name type="scientific">Azospirillum picis</name>
    <dbReference type="NCBI Taxonomy" id="488438"/>
    <lineage>
        <taxon>Bacteria</taxon>
        <taxon>Pseudomonadati</taxon>
        <taxon>Pseudomonadota</taxon>
        <taxon>Alphaproteobacteria</taxon>
        <taxon>Rhodospirillales</taxon>
        <taxon>Azospirillaceae</taxon>
        <taxon>Azospirillum</taxon>
    </lineage>
</organism>
<evidence type="ECO:0000313" key="2">
    <source>
        <dbReference type="Proteomes" id="UP001244552"/>
    </source>
</evidence>
<dbReference type="EMBL" id="JAUSVU010000024">
    <property type="protein sequence ID" value="MDQ0536257.1"/>
    <property type="molecule type" value="Genomic_DNA"/>
</dbReference>
<evidence type="ECO:0000313" key="1">
    <source>
        <dbReference type="EMBL" id="MDQ0536257.1"/>
    </source>
</evidence>
<dbReference type="Proteomes" id="UP001244552">
    <property type="component" value="Unassembled WGS sequence"/>
</dbReference>
<protein>
    <recommendedName>
        <fullName evidence="3">SWIM-type domain-containing protein</fullName>
    </recommendedName>
</protein>
<gene>
    <name evidence="1" type="ORF">QO018_005151</name>
</gene>
<comment type="caution">
    <text evidence="1">The sequence shown here is derived from an EMBL/GenBank/DDBJ whole genome shotgun (WGS) entry which is preliminary data.</text>
</comment>
<reference evidence="1 2" key="1">
    <citation type="submission" date="2023-07" db="EMBL/GenBank/DDBJ databases">
        <title>Genomic Encyclopedia of Type Strains, Phase IV (KMG-IV): sequencing the most valuable type-strain genomes for metagenomic binning, comparative biology and taxonomic classification.</title>
        <authorList>
            <person name="Goeker M."/>
        </authorList>
    </citation>
    <scope>NUCLEOTIDE SEQUENCE [LARGE SCALE GENOMIC DNA]</scope>
    <source>
        <strain evidence="1 2">DSM 19922</strain>
    </source>
</reference>
<sequence length="104" mass="11842">MGRGLDPRHDDARGRDALAFEPLPTATYPWCFDGGRRIVIVVQPPNAAVDRLLAPLDGATPYKLPYDPRRCIWSHTATHWHIPCRHLDAVRALLPPISRLMERR</sequence>
<accession>A0ABU0MS19</accession>
<name>A0ABU0MS19_9PROT</name>